<dbReference type="InterPro" id="IPR007080">
    <property type="entry name" value="RNA_pol_Rpb1_1"/>
</dbReference>
<keyword evidence="6" id="KW-0479">Metal-binding</keyword>
<keyword evidence="8" id="KW-0460">Magnesium</keyword>
<comment type="function">
    <text evidence="12">DNA-dependent RNA polymerase catalyzes the transcription of DNA into RNA using the four ribonucleoside triphosphates as substrates.</text>
</comment>
<dbReference type="GO" id="GO:0003677">
    <property type="term" value="F:DNA binding"/>
    <property type="evidence" value="ECO:0007669"/>
    <property type="project" value="InterPro"/>
</dbReference>
<dbReference type="InterPro" id="IPR007066">
    <property type="entry name" value="RNA_pol_Rpb1_3"/>
</dbReference>
<evidence type="ECO:0000256" key="10">
    <source>
        <dbReference type="ARBA" id="ARBA00023242"/>
    </source>
</evidence>
<sequence length="1741" mass="193456">MAAHQKPLPSATGGLAFSRLPSDEIKKISVKQIHVTPALDSMFGPIPGGVHDLALGAISALDANCSTCRMNAIHCAGHCGHIELPVPCYHPQYMDMALRLLRAKCAYCHRFKAPPNVINQTVCALQLLQFGLVEDYQNIKAMHLGGRRPKRPKTDDIVEDILEADEIEEIDDLIERRTRATDKAIKRARKRNQLDTQALIRNHVAIDARKQVITEFLRDLPLLKKCANCGGASVTYRKDRNVKIFRKPLAMRQKEMMRVMGMKVPNPLLYLESERKQKETAVKKPLTNGVHDEDVEMDDADQVPATETHGAEEEIAMRNALETTAVSKNADLEDEDDVQHYMTPREVLAALTLLFDRESEVLKLLYSSQPGRIQASVSPDMFFMTAVLVPPNKYRPLARQGADQMTEAQANGALNRIIKAANDVRHISREIRRARTDKSVRPRTLNESIQAMIALQETVNAMIDSPPPASGKPSDQGVKQVLEKKEGLFRMHMMGKRVNFAARSVISPDPNIETNEIGVPLVFAKKLTYPEPVTSHNFEELSKAVINGADKYPGAAAVENENGQVLSLKRKTLDQRKAIAKQLMTSTTPGSKGETGKKVYRHLQTGDVVIMNRQPTLHKPSMMGHRARVLTGQKTIRMHYANCNTYNADFDGDEMNMHFPQNELARTEALQIADTDHQYLSSTAGKPLRGLIQDHISMGVQFTSRDVFLDRDQYHQLLYSCLRPEDFNTVFERIQMVPPAILKPKMLWTGKQVITTVLKNITPDRFHGLNLTSKSSTSSESWGEKTSDDISKWNVTNDSIVFRDTEQIVIFKDGEHLSGILDKSQLGPSAGGLVHSVHELYGHITAGKLLSILGRLLTRVLNERAWSCGMDDLYLTNEGDNLRRSELIRGKRIGLETSAEYVTLDKDKVDQESSELLSRLENVLRNDDQLNGLDQLYKAKVKSITDNVSKHCLPAGLRKPFPRNQMQAMTISGAKGSSVNANLISCNLGQQVLEGRRVPTMVSGKTLPSFRAFETDPVAGGYVSGRFLTGIKPQEYFFHAMSGREGLIDTAVKTAKSGYLQRCIVKGLEGARTEYDTSVRESSNGNVLQFLYGEDGLEVTKQKHLHEFTFLAENNQSVAKLMRAEEVLSKISNKGLADEQKAILKSVRKNKPRDPLTGLFNPGSNFGSTSEFFATALSTYIKENPSKLIRHKETNPNGIVSKKTFQSIMDLKYMRSIVEPGEAVGVVAAQSVGEPSTQMTLNTFHLAGHSAKNVTLGIPRLREIIMTASPNIMTPTMTLNPIEELTPVEGETFAKSISRLPLAHVIDKLSVTERLGAGAGRQSEKLYDIRIELYDPEEYESEYAIQREDVRRCLEKRFLPRLDKMIKDEFKKKAREASLSETTAAVPAVGVSVGVVEEARPTGTRTTEREGGEDDIDEDADPDDAKDAAARSRREDTFDEPDDDERAIINESGDEVMTSDDDDESPDAAPAKKPRKQKESQTLREQNPDESDTDDAEDSEEEARQDQLKASLPHVTRFNFAKGQGKSCRIVLSYDTKTPKLLLLPLLEKCAHIAVIQSIPGLGVCTQFMEEVHGPNGKPVKQINPETGKEETKKEPVITTEGVNLLAMRDYQDQIKPHSLYTNSVHDMLKLYGVEAARMTIIKEIDGVFKGHGISVDPRHLNLIADAMTQSGSYQPFSRHGLVKEGGSVLAKMSFETVMGFLKDAVLYGETDPLLGPSARIVAGRRGNIGTGSFDVVMPVH</sequence>
<evidence type="ECO:0000256" key="13">
    <source>
        <dbReference type="SAM" id="MobiDB-lite"/>
    </source>
</evidence>
<keyword evidence="3 12" id="KW-0240">DNA-directed RNA polymerase</keyword>
<dbReference type="HOGENOM" id="CLU_000487_2_4_1"/>
<evidence type="ECO:0000256" key="7">
    <source>
        <dbReference type="ARBA" id="ARBA00022833"/>
    </source>
</evidence>
<feature type="compositionally biased region" description="Acidic residues" evidence="13">
    <location>
        <begin position="1488"/>
        <end position="1501"/>
    </location>
</feature>
<accession>A0A0D2EG18</accession>
<dbReference type="SMART" id="SM00663">
    <property type="entry name" value="RPOLA_N"/>
    <property type="match status" value="1"/>
</dbReference>
<dbReference type="InterPro" id="IPR044893">
    <property type="entry name" value="RNA_pol_Rpb1_clamp_domain"/>
</dbReference>
<dbReference type="InterPro" id="IPR015699">
    <property type="entry name" value="DNA-dir_RNA_pol1_lsu_N"/>
</dbReference>
<dbReference type="Pfam" id="PF00623">
    <property type="entry name" value="RNA_pol_Rpb1_2"/>
    <property type="match status" value="1"/>
</dbReference>
<dbReference type="Pfam" id="PF04997">
    <property type="entry name" value="RNA_pol_Rpb1_1"/>
    <property type="match status" value="1"/>
</dbReference>
<evidence type="ECO:0000313" key="16">
    <source>
        <dbReference type="Proteomes" id="UP000054342"/>
    </source>
</evidence>
<dbReference type="Pfam" id="PF04983">
    <property type="entry name" value="RNA_pol_Rpb1_3"/>
    <property type="match status" value="1"/>
</dbReference>
<feature type="compositionally biased region" description="Low complexity" evidence="13">
    <location>
        <begin position="1395"/>
        <end position="1405"/>
    </location>
</feature>
<feature type="compositionally biased region" description="Basic and acidic residues" evidence="13">
    <location>
        <begin position="1423"/>
        <end position="1436"/>
    </location>
</feature>
<dbReference type="EC" id="2.7.7.6" evidence="12"/>
<dbReference type="Gene3D" id="4.10.860.120">
    <property type="entry name" value="RNA polymerase II, clamp domain"/>
    <property type="match status" value="1"/>
</dbReference>
<feature type="domain" description="RNA polymerase N-terminal" evidence="14">
    <location>
        <begin position="380"/>
        <end position="703"/>
    </location>
</feature>
<dbReference type="GO" id="GO:0005736">
    <property type="term" value="C:RNA polymerase I complex"/>
    <property type="evidence" value="ECO:0007669"/>
    <property type="project" value="UniProtKB-ARBA"/>
</dbReference>
<proteinExistence type="inferred from homology"/>
<evidence type="ECO:0000256" key="9">
    <source>
        <dbReference type="ARBA" id="ARBA00023163"/>
    </source>
</evidence>
<keyword evidence="9 12" id="KW-0804">Transcription</keyword>
<dbReference type="RefSeq" id="XP_013314134.1">
    <property type="nucleotide sequence ID" value="XM_013458680.1"/>
</dbReference>
<evidence type="ECO:0000259" key="14">
    <source>
        <dbReference type="SMART" id="SM00663"/>
    </source>
</evidence>
<dbReference type="Gene3D" id="2.40.40.20">
    <property type="match status" value="1"/>
</dbReference>
<dbReference type="STRING" id="348802.A0A0D2EG18"/>
<dbReference type="InterPro" id="IPR000722">
    <property type="entry name" value="RNA_pol_asu"/>
</dbReference>
<evidence type="ECO:0000256" key="6">
    <source>
        <dbReference type="ARBA" id="ARBA00022723"/>
    </source>
</evidence>
<organism evidence="15 16">
    <name type="scientific">Exophiala xenobiotica</name>
    <dbReference type="NCBI Taxonomy" id="348802"/>
    <lineage>
        <taxon>Eukaryota</taxon>
        <taxon>Fungi</taxon>
        <taxon>Dikarya</taxon>
        <taxon>Ascomycota</taxon>
        <taxon>Pezizomycotina</taxon>
        <taxon>Eurotiomycetes</taxon>
        <taxon>Chaetothyriomycetidae</taxon>
        <taxon>Chaetothyriales</taxon>
        <taxon>Herpotrichiellaceae</taxon>
        <taxon>Exophiala</taxon>
    </lineage>
</organism>
<dbReference type="InterPro" id="IPR007081">
    <property type="entry name" value="RNA_pol_Rpb1_5"/>
</dbReference>
<keyword evidence="16" id="KW-1185">Reference proteome</keyword>
<gene>
    <name evidence="15" type="ORF">PV05_09110</name>
</gene>
<dbReference type="SUPFAM" id="SSF64484">
    <property type="entry name" value="beta and beta-prime subunits of DNA dependent RNA-polymerase"/>
    <property type="match status" value="1"/>
</dbReference>
<dbReference type="InterPro" id="IPR047107">
    <property type="entry name" value="DNA-dir_RNA_pol1_lsu_C"/>
</dbReference>
<dbReference type="Gene3D" id="1.10.357.120">
    <property type="match status" value="1"/>
</dbReference>
<dbReference type="CDD" id="cd02735">
    <property type="entry name" value="RNAP_I_Rpa1_C"/>
    <property type="match status" value="1"/>
</dbReference>
<comment type="subcellular location">
    <subcellularLocation>
        <location evidence="1">Nucleus</location>
    </subcellularLocation>
</comment>
<evidence type="ECO:0000256" key="1">
    <source>
        <dbReference type="ARBA" id="ARBA00004123"/>
    </source>
</evidence>
<keyword evidence="4 12" id="KW-0808">Transferase</keyword>
<dbReference type="PANTHER" id="PTHR19376:SF11">
    <property type="entry name" value="DNA-DIRECTED RNA POLYMERASE I SUBUNIT RPA1"/>
    <property type="match status" value="1"/>
</dbReference>
<dbReference type="Pfam" id="PF04998">
    <property type="entry name" value="RNA_pol_Rpb1_5"/>
    <property type="match status" value="1"/>
</dbReference>
<dbReference type="GO" id="GO:0003899">
    <property type="term" value="F:DNA-directed RNA polymerase activity"/>
    <property type="evidence" value="ECO:0007669"/>
    <property type="project" value="UniProtKB-EC"/>
</dbReference>
<dbReference type="Gene3D" id="1.10.132.30">
    <property type="match status" value="1"/>
</dbReference>
<evidence type="ECO:0000256" key="2">
    <source>
        <dbReference type="ARBA" id="ARBA00006460"/>
    </source>
</evidence>
<dbReference type="InterPro" id="IPR007083">
    <property type="entry name" value="RNA_pol_Rpb1_4"/>
</dbReference>
<feature type="compositionally biased region" description="Acidic residues" evidence="13">
    <location>
        <begin position="1411"/>
        <end position="1422"/>
    </location>
</feature>
<dbReference type="FunFam" id="3.30.1490.180:FF:000003">
    <property type="entry name" value="DNA-directed RNA polymerase subunit"/>
    <property type="match status" value="1"/>
</dbReference>
<dbReference type="GO" id="GO:0046872">
    <property type="term" value="F:metal ion binding"/>
    <property type="evidence" value="ECO:0007669"/>
    <property type="project" value="UniProtKB-KW"/>
</dbReference>
<dbReference type="Gene3D" id="3.30.1490.180">
    <property type="entry name" value="RNA polymerase ii"/>
    <property type="match status" value="1"/>
</dbReference>
<dbReference type="EMBL" id="KN847321">
    <property type="protein sequence ID" value="KIW53550.1"/>
    <property type="molecule type" value="Genomic_DNA"/>
</dbReference>
<comment type="similarity">
    <text evidence="2 12">Belongs to the RNA polymerase beta' chain family.</text>
</comment>
<name>A0A0D2EG18_9EURO</name>
<dbReference type="CDD" id="cd01435">
    <property type="entry name" value="RNAP_I_RPA1_N"/>
    <property type="match status" value="1"/>
</dbReference>
<feature type="compositionally biased region" description="Basic and acidic residues" evidence="13">
    <location>
        <begin position="1587"/>
        <end position="1596"/>
    </location>
</feature>
<dbReference type="Gene3D" id="1.10.274.100">
    <property type="entry name" value="RNA polymerase Rpb1, domain 3"/>
    <property type="match status" value="1"/>
</dbReference>
<dbReference type="OrthoDB" id="270392at2759"/>
<dbReference type="Gene3D" id="3.30.70.2850">
    <property type="match status" value="1"/>
</dbReference>
<evidence type="ECO:0000313" key="15">
    <source>
        <dbReference type="EMBL" id="KIW53550.1"/>
    </source>
</evidence>
<evidence type="ECO:0000256" key="5">
    <source>
        <dbReference type="ARBA" id="ARBA00022695"/>
    </source>
</evidence>
<feature type="region of interest" description="Disordered" evidence="13">
    <location>
        <begin position="1395"/>
        <end position="1510"/>
    </location>
</feature>
<keyword evidence="7" id="KW-0862">Zinc</keyword>
<keyword evidence="10" id="KW-0539">Nucleus</keyword>
<evidence type="ECO:0000256" key="11">
    <source>
        <dbReference type="ARBA" id="ARBA00048552"/>
    </source>
</evidence>
<evidence type="ECO:0000256" key="12">
    <source>
        <dbReference type="RuleBase" id="RU004279"/>
    </source>
</evidence>
<dbReference type="InterPro" id="IPR045867">
    <property type="entry name" value="DNA-dir_RpoC_beta_prime"/>
</dbReference>
<dbReference type="Proteomes" id="UP000054342">
    <property type="component" value="Unassembled WGS sequence"/>
</dbReference>
<evidence type="ECO:0000256" key="4">
    <source>
        <dbReference type="ARBA" id="ARBA00022679"/>
    </source>
</evidence>
<dbReference type="FunFam" id="2.40.40.20:FF:000019">
    <property type="entry name" value="DNA-directed RNA polymerase II subunit RPB1"/>
    <property type="match status" value="1"/>
</dbReference>
<dbReference type="Pfam" id="PF05000">
    <property type="entry name" value="RNA_pol_Rpb1_4"/>
    <property type="match status" value="1"/>
</dbReference>
<dbReference type="PANTHER" id="PTHR19376">
    <property type="entry name" value="DNA-DIRECTED RNA POLYMERASE"/>
    <property type="match status" value="1"/>
</dbReference>
<comment type="catalytic activity">
    <reaction evidence="11 12">
        <text>RNA(n) + a ribonucleoside 5'-triphosphate = RNA(n+1) + diphosphate</text>
        <dbReference type="Rhea" id="RHEA:21248"/>
        <dbReference type="Rhea" id="RHEA-COMP:14527"/>
        <dbReference type="Rhea" id="RHEA-COMP:17342"/>
        <dbReference type="ChEBI" id="CHEBI:33019"/>
        <dbReference type="ChEBI" id="CHEBI:61557"/>
        <dbReference type="ChEBI" id="CHEBI:140395"/>
        <dbReference type="EC" id="2.7.7.6"/>
    </reaction>
</comment>
<protein>
    <recommendedName>
        <fullName evidence="12">DNA-directed RNA polymerase subunit</fullName>
        <ecNumber evidence="12">2.7.7.6</ecNumber>
    </recommendedName>
</protein>
<feature type="compositionally biased region" description="Acidic residues" evidence="13">
    <location>
        <begin position="1452"/>
        <end position="1466"/>
    </location>
</feature>
<keyword evidence="5 12" id="KW-0548">Nucleotidyltransferase</keyword>
<dbReference type="GeneID" id="25331018"/>
<dbReference type="InterPro" id="IPR006592">
    <property type="entry name" value="RNA_pol_N"/>
</dbReference>
<evidence type="ECO:0000256" key="8">
    <source>
        <dbReference type="ARBA" id="ARBA00022842"/>
    </source>
</evidence>
<evidence type="ECO:0000256" key="3">
    <source>
        <dbReference type="ARBA" id="ARBA00022478"/>
    </source>
</evidence>
<dbReference type="InterPro" id="IPR038120">
    <property type="entry name" value="Rpb1_funnel_sf"/>
</dbReference>
<dbReference type="GO" id="GO:0006351">
    <property type="term" value="P:DNA-templated transcription"/>
    <property type="evidence" value="ECO:0007669"/>
    <property type="project" value="InterPro"/>
</dbReference>
<dbReference type="InterPro" id="IPR042102">
    <property type="entry name" value="RNA_pol_Rpb1_3_sf"/>
</dbReference>
<reference evidence="15 16" key="1">
    <citation type="submission" date="2015-01" db="EMBL/GenBank/DDBJ databases">
        <title>The Genome Sequence of Exophiala xenobiotica CBS118157.</title>
        <authorList>
            <consortium name="The Broad Institute Genomics Platform"/>
            <person name="Cuomo C."/>
            <person name="de Hoog S."/>
            <person name="Gorbushina A."/>
            <person name="Stielow B."/>
            <person name="Teixiera M."/>
            <person name="Abouelleil A."/>
            <person name="Chapman S.B."/>
            <person name="Priest M."/>
            <person name="Young S.K."/>
            <person name="Wortman J."/>
            <person name="Nusbaum C."/>
            <person name="Birren B."/>
        </authorList>
    </citation>
    <scope>NUCLEOTIDE SEQUENCE [LARGE SCALE GENOMIC DNA]</scope>
    <source>
        <strain evidence="15 16">CBS 118157</strain>
    </source>
</reference>
<feature type="region of interest" description="Disordered" evidence="13">
    <location>
        <begin position="1576"/>
        <end position="1596"/>
    </location>
</feature>
<dbReference type="Gene3D" id="1.10.150.390">
    <property type="match status" value="1"/>
</dbReference>
<dbReference type="FunFam" id="1.10.274.100:FF:000006">
    <property type="entry name" value="DNA-directed RNA polymerase subunit"/>
    <property type="match status" value="1"/>
</dbReference>